<name>A0A0W8E5D1_9ZZZZ</name>
<reference evidence="3" key="1">
    <citation type="journal article" date="2015" name="Proc. Natl. Acad. Sci. U.S.A.">
        <title>Networks of energetic and metabolic interactions define dynamics in microbial communities.</title>
        <authorList>
            <person name="Embree M."/>
            <person name="Liu J.K."/>
            <person name="Al-Bassam M.M."/>
            <person name="Zengler K."/>
        </authorList>
    </citation>
    <scope>NUCLEOTIDE SEQUENCE</scope>
</reference>
<dbReference type="Pfam" id="PF16924">
    <property type="entry name" value="DpaA_N"/>
    <property type="match status" value="1"/>
</dbReference>
<organism evidence="3">
    <name type="scientific">hydrocarbon metagenome</name>
    <dbReference type="NCBI Taxonomy" id="938273"/>
    <lineage>
        <taxon>unclassified sequences</taxon>
        <taxon>metagenomes</taxon>
        <taxon>ecological metagenomes</taxon>
    </lineage>
</organism>
<comment type="caution">
    <text evidence="3">The sequence shown here is derived from an EMBL/GenBank/DDBJ whole genome shotgun (WGS) entry which is preliminary data.</text>
</comment>
<accession>A0A0W8E5D1</accession>
<dbReference type="InterPro" id="IPR036291">
    <property type="entry name" value="NAD(P)-bd_dom_sf"/>
</dbReference>
<feature type="domain" description="Dipicolinate synthase subunit A N-terminal" evidence="2">
    <location>
        <begin position="9"/>
        <end position="123"/>
    </location>
</feature>
<feature type="domain" description="D-isomer specific 2-hydroxyacid dehydrogenase NAD-binding" evidence="1">
    <location>
        <begin position="152"/>
        <end position="236"/>
    </location>
</feature>
<dbReference type="GO" id="GO:0051287">
    <property type="term" value="F:NAD binding"/>
    <property type="evidence" value="ECO:0007669"/>
    <property type="project" value="InterPro"/>
</dbReference>
<dbReference type="EC" id="4.3.3.7" evidence="3"/>
<protein>
    <submittedName>
        <fullName evidence="3">Dipicolinate synthase subunit a</fullName>
        <ecNumber evidence="3">4.3.3.7</ecNumber>
    </submittedName>
</protein>
<dbReference type="NCBIfam" id="NF006162">
    <property type="entry name" value="PRK08306.1"/>
    <property type="match status" value="1"/>
</dbReference>
<dbReference type="EMBL" id="LNQE01001867">
    <property type="protein sequence ID" value="KUG03823.1"/>
    <property type="molecule type" value="Genomic_DNA"/>
</dbReference>
<keyword evidence="3" id="KW-0456">Lyase</keyword>
<evidence type="ECO:0000259" key="1">
    <source>
        <dbReference type="Pfam" id="PF02826"/>
    </source>
</evidence>
<dbReference type="Gene3D" id="3.40.50.720">
    <property type="entry name" value="NAD(P)-binding Rossmann-like Domain"/>
    <property type="match status" value="1"/>
</dbReference>
<sequence length="304" mass="32718">MSSVLSGIKIAVVGGDDRELILTAELVKMGATVAVAGFPKEMVGHGAFMANSVIEACKDAEVVILPLPGTNAERIVRAVYAENVLELTSEALCSLSENALVIIGSARQFLKDWASMYNFTLLEVGEMDELAVLNSIPSCEGALQIAMEETRITIHGSQTCVIGFGRVGITMARLLKAMGSEVTVVARNRGQLARAYEMGCRKAEYHDLQQMMNYVDIIFNTVPSMVLTRDILKHARQETVIIDLASQPGGTDFEAANIFGIKAILAPGLPGKVAPLSAGRILAEVIPGLIIKELSRIDKQLFSR</sequence>
<dbReference type="PRINTS" id="PR00411">
    <property type="entry name" value="PNDRDTASEI"/>
</dbReference>
<dbReference type="InterPro" id="IPR006140">
    <property type="entry name" value="D-isomer_DH_NAD-bd"/>
</dbReference>
<dbReference type="SUPFAM" id="SSF51735">
    <property type="entry name" value="NAD(P)-binding Rossmann-fold domains"/>
    <property type="match status" value="1"/>
</dbReference>
<dbReference type="Pfam" id="PF02826">
    <property type="entry name" value="2-Hacid_dh_C"/>
    <property type="match status" value="1"/>
</dbReference>
<evidence type="ECO:0000313" key="3">
    <source>
        <dbReference type="EMBL" id="KUG03823.1"/>
    </source>
</evidence>
<proteinExistence type="predicted"/>
<dbReference type="GO" id="GO:0008840">
    <property type="term" value="F:4-hydroxy-tetrahydrodipicolinate synthase activity"/>
    <property type="evidence" value="ECO:0007669"/>
    <property type="project" value="UniProtKB-EC"/>
</dbReference>
<dbReference type="InterPro" id="IPR031629">
    <property type="entry name" value="DpaA_N"/>
</dbReference>
<gene>
    <name evidence="3" type="ORF">ASZ90_018785</name>
</gene>
<dbReference type="AlphaFoldDB" id="A0A0W8E5D1"/>
<evidence type="ECO:0000259" key="2">
    <source>
        <dbReference type="Pfam" id="PF16924"/>
    </source>
</evidence>